<dbReference type="AlphaFoldDB" id="A0A2P4QM75"/>
<dbReference type="EMBL" id="AUPC02000030">
    <property type="protein sequence ID" value="POG78757.1"/>
    <property type="molecule type" value="Genomic_DNA"/>
</dbReference>
<dbReference type="Proteomes" id="UP000018888">
    <property type="component" value="Unassembled WGS sequence"/>
</dbReference>
<keyword evidence="2" id="KW-1185">Reference proteome</keyword>
<proteinExistence type="predicted"/>
<protein>
    <submittedName>
        <fullName evidence="1">Uncharacterized protein</fullName>
    </submittedName>
</protein>
<name>A0A2P4QM75_RHIID</name>
<comment type="caution">
    <text evidence="1">The sequence shown here is derived from an EMBL/GenBank/DDBJ whole genome shotgun (WGS) entry which is preliminary data.</text>
</comment>
<evidence type="ECO:0000313" key="1">
    <source>
        <dbReference type="EMBL" id="POG78757.1"/>
    </source>
</evidence>
<reference evidence="1 2" key="1">
    <citation type="journal article" date="2013" name="Proc. Natl. Acad. Sci. U.S.A.">
        <title>Genome of an arbuscular mycorrhizal fungus provides insight into the oldest plant symbiosis.</title>
        <authorList>
            <person name="Tisserant E."/>
            <person name="Malbreil M."/>
            <person name="Kuo A."/>
            <person name="Kohler A."/>
            <person name="Symeonidi A."/>
            <person name="Balestrini R."/>
            <person name="Charron P."/>
            <person name="Duensing N."/>
            <person name="Frei Dit Frey N."/>
            <person name="Gianinazzi-Pearson V."/>
            <person name="Gilbert L.B."/>
            <person name="Handa Y."/>
            <person name="Herr J.R."/>
            <person name="Hijri M."/>
            <person name="Koul R."/>
            <person name="Kawaguchi M."/>
            <person name="Krajinski F."/>
            <person name="Lammers P.J."/>
            <person name="Masclaux F.G."/>
            <person name="Murat C."/>
            <person name="Morin E."/>
            <person name="Ndikumana S."/>
            <person name="Pagni M."/>
            <person name="Petitpierre D."/>
            <person name="Requena N."/>
            <person name="Rosikiewicz P."/>
            <person name="Riley R."/>
            <person name="Saito K."/>
            <person name="San Clemente H."/>
            <person name="Shapiro H."/>
            <person name="van Tuinen D."/>
            <person name="Becard G."/>
            <person name="Bonfante P."/>
            <person name="Paszkowski U."/>
            <person name="Shachar-Hill Y.Y."/>
            <person name="Tuskan G.A."/>
            <person name="Young P.W."/>
            <person name="Sanders I.R."/>
            <person name="Henrissat B."/>
            <person name="Rensing S.A."/>
            <person name="Grigoriev I.V."/>
            <person name="Corradi N."/>
            <person name="Roux C."/>
            <person name="Martin F."/>
        </authorList>
    </citation>
    <scope>NUCLEOTIDE SEQUENCE [LARGE SCALE GENOMIC DNA]</scope>
    <source>
        <strain evidence="1 2">DAOM 197198</strain>
    </source>
</reference>
<dbReference type="VEuPathDB" id="FungiDB:RhiirFUN_019910"/>
<reference evidence="1 2" key="2">
    <citation type="journal article" date="2018" name="New Phytol.">
        <title>High intraspecific genome diversity in the model arbuscular mycorrhizal symbiont Rhizophagus irregularis.</title>
        <authorList>
            <person name="Chen E.C.H."/>
            <person name="Morin E."/>
            <person name="Beaudet D."/>
            <person name="Noel J."/>
            <person name="Yildirir G."/>
            <person name="Ndikumana S."/>
            <person name="Charron P."/>
            <person name="St-Onge C."/>
            <person name="Giorgi J."/>
            <person name="Kruger M."/>
            <person name="Marton T."/>
            <person name="Ropars J."/>
            <person name="Grigoriev I.V."/>
            <person name="Hainaut M."/>
            <person name="Henrissat B."/>
            <person name="Roux C."/>
            <person name="Martin F."/>
            <person name="Corradi N."/>
        </authorList>
    </citation>
    <scope>NUCLEOTIDE SEQUENCE [LARGE SCALE GENOMIC DNA]</scope>
    <source>
        <strain evidence="1 2">DAOM 197198</strain>
    </source>
</reference>
<organism evidence="1 2">
    <name type="scientific">Rhizophagus irregularis (strain DAOM 181602 / DAOM 197198 / MUCL 43194)</name>
    <name type="common">Arbuscular mycorrhizal fungus</name>
    <name type="synonym">Glomus intraradices</name>
    <dbReference type="NCBI Taxonomy" id="747089"/>
    <lineage>
        <taxon>Eukaryota</taxon>
        <taxon>Fungi</taxon>
        <taxon>Fungi incertae sedis</taxon>
        <taxon>Mucoromycota</taxon>
        <taxon>Glomeromycotina</taxon>
        <taxon>Glomeromycetes</taxon>
        <taxon>Glomerales</taxon>
        <taxon>Glomeraceae</taxon>
        <taxon>Rhizophagus</taxon>
    </lineage>
</organism>
<gene>
    <name evidence="1" type="ORF">GLOIN_2v1766372</name>
</gene>
<accession>A0A2P4QM75</accession>
<evidence type="ECO:0000313" key="2">
    <source>
        <dbReference type="Proteomes" id="UP000018888"/>
    </source>
</evidence>
<sequence>MALITLSSSGATTWSSCYGCVFDWVGWVMESNGTIVEIEADLPEKQRNDFLISVKESQKKHHNTFQIATRKKQEKK</sequence>